<protein>
    <submittedName>
        <fullName evidence="1">Leucine-rich repeat domain-containing protein</fullName>
    </submittedName>
</protein>
<accession>A0AC61RDF7</accession>
<sequence length="573" mass="62997">MTEAYIKQLNMKKLLLFIMTMLIASIPTHAAVGDEFEIDGLKYAVTSEGNPATVSVTGYTGEPTTVNIPEAVTFQDQEYTVVEIHSQAFMYCPSLTDVTIPYSVRIIGKMAFTGTPITNVIIGESVEFIGDSAFEGCKNLTKISIPNSVETIGKMGFSGCNSLKEIDFGENLNLIDVAAFIGCSSLTKIDFGDNFTNILQAAFEDCTSLTEVRIGKSGATIDDEAFASCESLTDFIMEGPVVMHDDPFNKCTNLKKLDFPEGSSLRGSALAGSSVTEISMKNPKDIFDGAFIGCYTLETINVEGSGYISIDGVLFLNGALLIQYPAGKKNETYEVPIHVAEISEYAFFGCKNLKKLTLTPHVKEIRLSTFNNCSSLEEIYAFPFDVPTCPEFKGCSDNMTLYVPFGMEDKYDNSDWDYRVGSIRGIPTLEIPQIISKELHVGETFLIEPDIVINPEFPFLHGLTTEVKEWYFDTLPENTEVITIEDNGVVTAKNEGRAIGEYMLIDEYGGEYYGGFDITVTNEAGVDSIGSDENNAPAEYYNMNGIRVNPKSLTPGIYIKRQGNKSYKIVIPE</sequence>
<name>A0AC61RDF7_9BACT</name>
<proteinExistence type="predicted"/>
<keyword evidence="2" id="KW-1185">Reference proteome</keyword>
<reference evidence="1" key="1">
    <citation type="submission" date="2019-04" db="EMBL/GenBank/DDBJ databases">
        <title>Microbes associate with the intestines of laboratory mice.</title>
        <authorList>
            <person name="Navarre W."/>
            <person name="Wong E."/>
            <person name="Huang K."/>
            <person name="Tropini C."/>
            <person name="Ng K."/>
            <person name="Yu B."/>
        </authorList>
    </citation>
    <scope>NUCLEOTIDE SEQUENCE</scope>
    <source>
        <strain evidence="1">NM04_E33</strain>
    </source>
</reference>
<dbReference type="Proteomes" id="UP000306319">
    <property type="component" value="Unassembled WGS sequence"/>
</dbReference>
<comment type="caution">
    <text evidence="1">The sequence shown here is derived from an EMBL/GenBank/DDBJ whole genome shotgun (WGS) entry which is preliminary data.</text>
</comment>
<organism evidence="1 2">
    <name type="scientific">Lepagella muris</name>
    <dbReference type="NCBI Taxonomy" id="3032870"/>
    <lineage>
        <taxon>Bacteria</taxon>
        <taxon>Pseudomonadati</taxon>
        <taxon>Bacteroidota</taxon>
        <taxon>Bacteroidia</taxon>
        <taxon>Bacteroidales</taxon>
        <taxon>Muribaculaceae</taxon>
        <taxon>Lepagella</taxon>
    </lineage>
</organism>
<dbReference type="EMBL" id="SRYB01000020">
    <property type="protein sequence ID" value="TGY77777.1"/>
    <property type="molecule type" value="Genomic_DNA"/>
</dbReference>
<evidence type="ECO:0000313" key="2">
    <source>
        <dbReference type="Proteomes" id="UP000306319"/>
    </source>
</evidence>
<gene>
    <name evidence="1" type="ORF">E5331_13140</name>
</gene>
<evidence type="ECO:0000313" key="1">
    <source>
        <dbReference type="EMBL" id="TGY77777.1"/>
    </source>
</evidence>